<feature type="transmembrane region" description="Helical" evidence="1">
    <location>
        <begin position="29"/>
        <end position="46"/>
    </location>
</feature>
<dbReference type="AlphaFoldDB" id="A0A7J7NV67"/>
<name>A0A7J7NV67_9MAGN</name>
<evidence type="ECO:0000256" key="1">
    <source>
        <dbReference type="SAM" id="Phobius"/>
    </source>
</evidence>
<keyword evidence="1" id="KW-0812">Transmembrane</keyword>
<comment type="caution">
    <text evidence="3">The sequence shown here is derived from an EMBL/GenBank/DDBJ whole genome shotgun (WGS) entry which is preliminary data.</text>
</comment>
<keyword evidence="1" id="KW-0472">Membrane</keyword>
<proteinExistence type="predicted"/>
<evidence type="ECO:0000313" key="2">
    <source>
        <dbReference type="EMBL" id="KAF6169419.1"/>
    </source>
</evidence>
<sequence>MSICVHLTSIHLIVSPTLCKFLLGFMFPLMWTMWYYAAVVYFGNYYRKDPRKRAGLAASAIAVSAHPLL</sequence>
<dbReference type="EMBL" id="JACGCM010000661">
    <property type="protein sequence ID" value="KAF6169419.1"/>
    <property type="molecule type" value="Genomic_DNA"/>
</dbReference>
<evidence type="ECO:0000313" key="4">
    <source>
        <dbReference type="Proteomes" id="UP000541444"/>
    </source>
</evidence>
<evidence type="ECO:0000313" key="3">
    <source>
        <dbReference type="EMBL" id="KAF6171095.1"/>
    </source>
</evidence>
<protein>
    <submittedName>
        <fullName evidence="3">Uncharacterized protein</fullName>
    </submittedName>
</protein>
<dbReference type="PANTHER" id="PTHR46666:SF2">
    <property type="entry name" value="60S RIBOSOMAL L18A-LIKE PROTEIN"/>
    <property type="match status" value="1"/>
</dbReference>
<dbReference type="EMBL" id="JACGCM010000536">
    <property type="protein sequence ID" value="KAF6171095.1"/>
    <property type="molecule type" value="Genomic_DNA"/>
</dbReference>
<gene>
    <name evidence="2" type="ORF">GIB67_001545</name>
    <name evidence="3" type="ORF">GIB67_015043</name>
</gene>
<keyword evidence="4" id="KW-1185">Reference proteome</keyword>
<reference evidence="3 4" key="1">
    <citation type="journal article" date="2020" name="IScience">
        <title>Genome Sequencing of the Endangered Kingdonia uniflora (Circaeasteraceae, Ranunculales) Reveals Potential Mechanisms of Evolutionary Specialization.</title>
        <authorList>
            <person name="Sun Y."/>
            <person name="Deng T."/>
            <person name="Zhang A."/>
            <person name="Moore M.J."/>
            <person name="Landis J.B."/>
            <person name="Lin N."/>
            <person name="Zhang H."/>
            <person name="Zhang X."/>
            <person name="Huang J."/>
            <person name="Zhang X."/>
            <person name="Sun H."/>
            <person name="Wang H."/>
        </authorList>
    </citation>
    <scope>NUCLEOTIDE SEQUENCE [LARGE SCALE GENOMIC DNA]</scope>
    <source>
        <strain evidence="3">TB1705</strain>
        <tissue evidence="3">Leaf</tissue>
    </source>
</reference>
<accession>A0A7J7NV67</accession>
<dbReference type="Proteomes" id="UP000541444">
    <property type="component" value="Unassembled WGS sequence"/>
</dbReference>
<organism evidence="3 4">
    <name type="scientific">Kingdonia uniflora</name>
    <dbReference type="NCBI Taxonomy" id="39325"/>
    <lineage>
        <taxon>Eukaryota</taxon>
        <taxon>Viridiplantae</taxon>
        <taxon>Streptophyta</taxon>
        <taxon>Embryophyta</taxon>
        <taxon>Tracheophyta</taxon>
        <taxon>Spermatophyta</taxon>
        <taxon>Magnoliopsida</taxon>
        <taxon>Ranunculales</taxon>
        <taxon>Circaeasteraceae</taxon>
        <taxon>Kingdonia</taxon>
    </lineage>
</organism>
<dbReference type="PANTHER" id="PTHR46666">
    <property type="entry name" value="60S RIBOSOMAL L18A-LIKE PROTEIN"/>
    <property type="match status" value="1"/>
</dbReference>
<keyword evidence="1" id="KW-1133">Transmembrane helix</keyword>
<dbReference type="OrthoDB" id="1922941at2759"/>